<dbReference type="AlphaFoldDB" id="A0A839SWF1"/>
<comment type="caution">
    <text evidence="1">The sequence shown here is derived from an EMBL/GenBank/DDBJ whole genome shotgun (WGS) entry which is preliminary data.</text>
</comment>
<accession>A0A839SWF1</accession>
<dbReference type="InterPro" id="IPR021660">
    <property type="entry name" value="DUF3253"/>
</dbReference>
<dbReference type="Gene3D" id="1.10.10.10">
    <property type="entry name" value="Winged helix-like DNA-binding domain superfamily/Winged helix DNA-binding domain"/>
    <property type="match status" value="1"/>
</dbReference>
<organism evidence="1 2">
    <name type="scientific">Limibacillus halophilus</name>
    <dbReference type="NCBI Taxonomy" id="1579333"/>
    <lineage>
        <taxon>Bacteria</taxon>
        <taxon>Pseudomonadati</taxon>
        <taxon>Pseudomonadota</taxon>
        <taxon>Alphaproteobacteria</taxon>
        <taxon>Rhodospirillales</taxon>
        <taxon>Rhodovibrionaceae</taxon>
        <taxon>Limibacillus</taxon>
    </lineage>
</organism>
<dbReference type="EMBL" id="JACHXA010000008">
    <property type="protein sequence ID" value="MBB3066369.1"/>
    <property type="molecule type" value="Genomic_DNA"/>
</dbReference>
<sequence>MSNDITEKQDDPVACTILSLLEAAAPGDSITPGDVARAFAEPRRRPKDRPDLWRRYLPAVGQQALHLAREGRIVILRKGKPANPNKPIKGLIRLTLPRPDLIVPEADAPADDDA</sequence>
<keyword evidence="2" id="KW-1185">Reference proteome</keyword>
<dbReference type="SUPFAM" id="SSF46785">
    <property type="entry name" value="Winged helix' DNA-binding domain"/>
    <property type="match status" value="1"/>
</dbReference>
<evidence type="ECO:0000313" key="1">
    <source>
        <dbReference type="EMBL" id="MBB3066369.1"/>
    </source>
</evidence>
<dbReference type="RefSeq" id="WP_183417190.1">
    <property type="nucleotide sequence ID" value="NZ_JACHXA010000008.1"/>
</dbReference>
<dbReference type="InterPro" id="IPR036388">
    <property type="entry name" value="WH-like_DNA-bd_sf"/>
</dbReference>
<evidence type="ECO:0008006" key="3">
    <source>
        <dbReference type="Google" id="ProtNLM"/>
    </source>
</evidence>
<protein>
    <recommendedName>
        <fullName evidence="3">DUF3253 domain-containing protein</fullName>
    </recommendedName>
</protein>
<dbReference type="InterPro" id="IPR036390">
    <property type="entry name" value="WH_DNA-bd_sf"/>
</dbReference>
<name>A0A839SWF1_9PROT</name>
<gene>
    <name evidence="1" type="ORF">FHR98_002675</name>
</gene>
<dbReference type="Proteomes" id="UP000581135">
    <property type="component" value="Unassembled WGS sequence"/>
</dbReference>
<reference evidence="1 2" key="1">
    <citation type="submission" date="2020-08" db="EMBL/GenBank/DDBJ databases">
        <title>Genomic Encyclopedia of Type Strains, Phase III (KMG-III): the genomes of soil and plant-associated and newly described type strains.</title>
        <authorList>
            <person name="Whitman W."/>
        </authorList>
    </citation>
    <scope>NUCLEOTIDE SEQUENCE [LARGE SCALE GENOMIC DNA]</scope>
    <source>
        <strain evidence="1 2">CECT 8803</strain>
    </source>
</reference>
<dbReference type="Pfam" id="PF11625">
    <property type="entry name" value="DUF3253"/>
    <property type="match status" value="1"/>
</dbReference>
<proteinExistence type="predicted"/>
<evidence type="ECO:0000313" key="2">
    <source>
        <dbReference type="Proteomes" id="UP000581135"/>
    </source>
</evidence>